<feature type="compositionally biased region" description="Polar residues" evidence="8">
    <location>
        <begin position="264"/>
        <end position="281"/>
    </location>
</feature>
<evidence type="ECO:0000256" key="8">
    <source>
        <dbReference type="SAM" id="MobiDB-lite"/>
    </source>
</evidence>
<proteinExistence type="inferred from homology"/>
<keyword evidence="5 9" id="KW-1133">Transmembrane helix</keyword>
<sequence length="300" mass="32819">MAEKKAVIIKKVKKGGHGGHHGGAWKIAYADLVTAMMAFFLLMWLLNNVSEEKKEQLSIYFKEFSVIDGLPPSMSMGAGGQGASESQFTPLIMEGTTGMYAEGKSQEEILKEAMAKMIEERLKEYKEELIIDTFDNGVRIQMLYGEGNPFFDSASSQLTGDARNVLKVIADTVRDLPNQVAVEGHTDAVPLGGPQSRYTNWELSTDRASSARVILQEFGVDPKRMVRVAGYAATQPLIRENPEDPRNRRVSILLFNDPTRSPVDVNSTSGQNGQLSVNPLMNGTAVPAVPQGAPPLPSRH</sequence>
<organism evidence="11 12">
    <name type="scientific">Desulfomicrobium macestii</name>
    <dbReference type="NCBI Taxonomy" id="90731"/>
    <lineage>
        <taxon>Bacteria</taxon>
        <taxon>Pseudomonadati</taxon>
        <taxon>Thermodesulfobacteriota</taxon>
        <taxon>Desulfovibrionia</taxon>
        <taxon>Desulfovibrionales</taxon>
        <taxon>Desulfomicrobiaceae</taxon>
        <taxon>Desulfomicrobium</taxon>
    </lineage>
</organism>
<evidence type="ECO:0000313" key="11">
    <source>
        <dbReference type="EMBL" id="MBE1423604.1"/>
    </source>
</evidence>
<dbReference type="Pfam" id="PF13677">
    <property type="entry name" value="MotB_plug"/>
    <property type="match status" value="1"/>
</dbReference>
<dbReference type="EMBL" id="JADBGG010000001">
    <property type="protein sequence ID" value="MBE1423604.1"/>
    <property type="molecule type" value="Genomic_DNA"/>
</dbReference>
<evidence type="ECO:0000259" key="10">
    <source>
        <dbReference type="PROSITE" id="PS51123"/>
    </source>
</evidence>
<reference evidence="11 12" key="1">
    <citation type="submission" date="2020-10" db="EMBL/GenBank/DDBJ databases">
        <title>Genomic Encyclopedia of Type Strains, Phase IV (KMG-IV): sequencing the most valuable type-strain genomes for metagenomic binning, comparative biology and taxonomic classification.</title>
        <authorList>
            <person name="Goeker M."/>
        </authorList>
    </citation>
    <scope>NUCLEOTIDE SEQUENCE [LARGE SCALE GENOMIC DNA]</scope>
    <source>
        <strain evidence="11 12">DSM 4194</strain>
    </source>
</reference>
<evidence type="ECO:0000313" key="12">
    <source>
        <dbReference type="Proteomes" id="UP000639010"/>
    </source>
</evidence>
<keyword evidence="12" id="KW-1185">Reference proteome</keyword>
<evidence type="ECO:0000256" key="6">
    <source>
        <dbReference type="ARBA" id="ARBA00023136"/>
    </source>
</evidence>
<dbReference type="PANTHER" id="PTHR30329">
    <property type="entry name" value="STATOR ELEMENT OF FLAGELLAR MOTOR COMPLEX"/>
    <property type="match status" value="1"/>
</dbReference>
<keyword evidence="4 9" id="KW-0812">Transmembrane</keyword>
<feature type="domain" description="OmpA-like" evidence="10">
    <location>
        <begin position="138"/>
        <end position="258"/>
    </location>
</feature>
<comment type="caution">
    <text evidence="11">The sequence shown here is derived from an EMBL/GenBank/DDBJ whole genome shotgun (WGS) entry which is preliminary data.</text>
</comment>
<protein>
    <submittedName>
        <fullName evidence="11">Chemotaxis protein MotB</fullName>
    </submittedName>
</protein>
<dbReference type="Pfam" id="PF00691">
    <property type="entry name" value="OmpA"/>
    <property type="match status" value="1"/>
</dbReference>
<evidence type="ECO:0000256" key="3">
    <source>
        <dbReference type="ARBA" id="ARBA00022475"/>
    </source>
</evidence>
<dbReference type="InterPro" id="IPR006665">
    <property type="entry name" value="OmpA-like"/>
</dbReference>
<dbReference type="Gene3D" id="3.30.1330.60">
    <property type="entry name" value="OmpA-like domain"/>
    <property type="match status" value="1"/>
</dbReference>
<gene>
    <name evidence="11" type="ORF">H4684_000223</name>
</gene>
<dbReference type="Proteomes" id="UP000639010">
    <property type="component" value="Unassembled WGS sequence"/>
</dbReference>
<accession>A0ABR9GYS2</accession>
<feature type="region of interest" description="Disordered" evidence="8">
    <location>
        <begin position="258"/>
        <end position="300"/>
    </location>
</feature>
<keyword evidence="6 7" id="KW-0472">Membrane</keyword>
<evidence type="ECO:0000256" key="5">
    <source>
        <dbReference type="ARBA" id="ARBA00022989"/>
    </source>
</evidence>
<dbReference type="RefSeq" id="WP_192622552.1">
    <property type="nucleotide sequence ID" value="NZ_JADBGG010000001.1"/>
</dbReference>
<evidence type="ECO:0000256" key="4">
    <source>
        <dbReference type="ARBA" id="ARBA00022692"/>
    </source>
</evidence>
<evidence type="ECO:0000256" key="9">
    <source>
        <dbReference type="SAM" id="Phobius"/>
    </source>
</evidence>
<evidence type="ECO:0000256" key="1">
    <source>
        <dbReference type="ARBA" id="ARBA00004162"/>
    </source>
</evidence>
<dbReference type="InterPro" id="IPR036737">
    <property type="entry name" value="OmpA-like_sf"/>
</dbReference>
<name>A0ABR9GYS2_9BACT</name>
<dbReference type="PROSITE" id="PS51123">
    <property type="entry name" value="OMPA_2"/>
    <property type="match status" value="1"/>
</dbReference>
<keyword evidence="3" id="KW-1003">Cell membrane</keyword>
<feature type="transmembrane region" description="Helical" evidence="9">
    <location>
        <begin position="27"/>
        <end position="46"/>
    </location>
</feature>
<dbReference type="PANTHER" id="PTHR30329:SF21">
    <property type="entry name" value="LIPOPROTEIN YIAD-RELATED"/>
    <property type="match status" value="1"/>
</dbReference>
<evidence type="ECO:0000256" key="7">
    <source>
        <dbReference type="PROSITE-ProRule" id="PRU00473"/>
    </source>
</evidence>
<comment type="similarity">
    <text evidence="2">Belongs to the MotB family.</text>
</comment>
<comment type="subcellular location">
    <subcellularLocation>
        <location evidence="1">Cell membrane</location>
        <topology evidence="1">Single-pass membrane protein</topology>
    </subcellularLocation>
</comment>
<dbReference type="InterPro" id="IPR025713">
    <property type="entry name" value="MotB-like_N_dom"/>
</dbReference>
<dbReference type="InterPro" id="IPR050330">
    <property type="entry name" value="Bact_OuterMem_StrucFunc"/>
</dbReference>
<dbReference type="SUPFAM" id="SSF103088">
    <property type="entry name" value="OmpA-like"/>
    <property type="match status" value="1"/>
</dbReference>
<evidence type="ECO:0000256" key="2">
    <source>
        <dbReference type="ARBA" id="ARBA00008914"/>
    </source>
</evidence>
<dbReference type="CDD" id="cd07185">
    <property type="entry name" value="OmpA_C-like"/>
    <property type="match status" value="1"/>
</dbReference>